<comment type="domain">
    <text evidence="13">The N-terminal region may be exposed to the interior of the granule, whereas the C-terminal portion may be embedded in the membrane. During phagocytosis and degranulation, proteases may be released and activated and cleave BPI at the junction of the N- and C-terminal portions of the molecule, providing controlled release of the N-terminal antibacterial fragment when bacteria are ingested.</text>
</comment>
<dbReference type="InterPro" id="IPR001124">
    <property type="entry name" value="Lipid-bd_serum_glycop_C"/>
</dbReference>
<comment type="subcellular location">
    <subcellularLocation>
        <location evidence="1 13">Secreted</location>
    </subcellularLocation>
</comment>
<dbReference type="GO" id="GO:0001530">
    <property type="term" value="F:lipopolysaccharide binding"/>
    <property type="evidence" value="ECO:0007669"/>
    <property type="project" value="TreeGrafter"/>
</dbReference>
<keyword evidence="7 13" id="KW-0391">Immunity</keyword>
<keyword evidence="8 13" id="KW-0044">Antibiotic</keyword>
<evidence type="ECO:0000259" key="14">
    <source>
        <dbReference type="SMART" id="SM00328"/>
    </source>
</evidence>
<evidence type="ECO:0000256" key="8">
    <source>
        <dbReference type="ARBA" id="ARBA00023022"/>
    </source>
</evidence>
<evidence type="ECO:0000313" key="16">
    <source>
        <dbReference type="EMBL" id="NWR78588.1"/>
    </source>
</evidence>
<comment type="similarity">
    <text evidence="2">Belongs to the BPI/LBP/Plunc superfamily. BPI/LBP family.</text>
</comment>
<keyword evidence="6 13" id="KW-0399">Innate immunity</keyword>
<comment type="caution">
    <text evidence="16">The sequence shown here is derived from an EMBL/GenBank/DDBJ whole genome shotgun (WGS) entry which is preliminary data.</text>
</comment>
<reference evidence="16 17" key="1">
    <citation type="submission" date="2019-09" db="EMBL/GenBank/DDBJ databases">
        <title>Bird 10,000 Genomes (B10K) Project - Family phase.</title>
        <authorList>
            <person name="Zhang G."/>
        </authorList>
    </citation>
    <scope>NUCLEOTIDE SEQUENCE [LARGE SCALE GENOMIC DNA]</scope>
    <source>
        <strain evidence="16">B10K-DU-017-25</strain>
        <tissue evidence="16">Mixed tissue sample</tissue>
    </source>
</reference>
<gene>
    <name evidence="16" type="primary">Bpi</name>
    <name evidence="16" type="ORF">CENUNI_R09777</name>
</gene>
<dbReference type="InterPro" id="IPR017943">
    <property type="entry name" value="Bactericidal_perm-incr_a/b_dom"/>
</dbReference>
<feature type="non-terminal residue" evidence="16">
    <location>
        <position position="444"/>
    </location>
</feature>
<dbReference type="PIRSF" id="PIRSF002417">
    <property type="entry name" value="Lipid_binding_protein"/>
    <property type="match status" value="1"/>
</dbReference>
<dbReference type="InterPro" id="IPR030675">
    <property type="entry name" value="BPI/LBP"/>
</dbReference>
<evidence type="ECO:0000256" key="12">
    <source>
        <dbReference type="PIRSR" id="PIRSR002417-50"/>
    </source>
</evidence>
<dbReference type="SUPFAM" id="SSF55394">
    <property type="entry name" value="Bactericidal permeability-increasing protein, BPI"/>
    <property type="match status" value="2"/>
</dbReference>
<dbReference type="InterPro" id="IPR017942">
    <property type="entry name" value="Lipid-bd_serum_glycop_N"/>
</dbReference>
<keyword evidence="4 13" id="KW-0964">Secreted</keyword>
<dbReference type="GO" id="GO:0031663">
    <property type="term" value="P:lipopolysaccharide-mediated signaling pathway"/>
    <property type="evidence" value="ECO:0007669"/>
    <property type="project" value="TreeGrafter"/>
</dbReference>
<dbReference type="EMBL" id="VYZI01000637">
    <property type="protein sequence ID" value="NWR78588.1"/>
    <property type="molecule type" value="Genomic_DNA"/>
</dbReference>
<keyword evidence="5 13" id="KW-0929">Antimicrobial</keyword>
<dbReference type="CDD" id="cd00025">
    <property type="entry name" value="BPI1"/>
    <property type="match status" value="1"/>
</dbReference>
<accession>A0A7K5A6Z7</accession>
<dbReference type="InterPro" id="IPR032942">
    <property type="entry name" value="BPI/LBP/Plunc"/>
</dbReference>
<feature type="disulfide bond" evidence="12">
    <location>
        <begin position="134"/>
        <end position="173"/>
    </location>
</feature>
<evidence type="ECO:0000256" key="10">
    <source>
        <dbReference type="ARBA" id="ARBA00023180"/>
    </source>
</evidence>
<evidence type="ECO:0000256" key="13">
    <source>
        <dbReference type="RuleBase" id="RU369039"/>
    </source>
</evidence>
<dbReference type="SMART" id="SM00329">
    <property type="entry name" value="BPI2"/>
    <property type="match status" value="1"/>
</dbReference>
<dbReference type="GO" id="GO:0045087">
    <property type="term" value="P:innate immune response"/>
    <property type="evidence" value="ECO:0007669"/>
    <property type="project" value="UniProtKB-UniRule"/>
</dbReference>
<dbReference type="FunFam" id="3.15.20.10:FF:000001">
    <property type="entry name" value="Phospholipid transfer protein"/>
    <property type="match status" value="1"/>
</dbReference>
<feature type="domain" description="Lipid-binding serum glycoprotein N-terminal" evidence="14">
    <location>
        <begin position="8"/>
        <end position="231"/>
    </location>
</feature>
<sequence length="444" mass="48826">TNPGFVARITQAGLDYAHEHGIAILEKELAQLKLPDISGDFRIRHVGKVRYEVSSLDLRSFHLPYSRISLVPNVGLQVSISNAFAEVDGNWRVKLLFIRDHGSFDLEVENVYIKIDLRLGSDSSGKPTIDTSSCSTRISKVRVHFWGKFGWLYNLFYDTVEPRFRKILESKVCETVGSSVHKDLQPYLQTLPVTARIDAKVGIDYSLVAPPTSTAQSLDAALKGEFFSLAHRSPVPFPPLPLALPPDHDRMVYFGASSYFLNTAGFAYHAAGALVFEITNSMVSSTAGMGGVPVPLGRLEKMYPDMPMKFRLSAPSAPFLNIGPAGLSLKPLVDVQAYAILPNSSLAPLFLLSLVSNVSAVINVKSGHIVGNLSMGRLKVFSLCSAPQVRAMQSIMNILAFRTLLPRLNARLEQGFPLPLPDRIQLSNVLVQFHQVSEGSRQPR</sequence>
<dbReference type="PANTHER" id="PTHR10504:SF84">
    <property type="entry name" value="BACTERICIDAL PERMEABILITY-INCREASING PROTEIN"/>
    <property type="match status" value="1"/>
</dbReference>
<dbReference type="FunFam" id="3.15.10.10:FF:000001">
    <property type="entry name" value="phospholipid transfer protein-like"/>
    <property type="match status" value="1"/>
</dbReference>
<dbReference type="PANTHER" id="PTHR10504">
    <property type="entry name" value="BACTERICIDAL PERMEABILITY-INCREASING BPI PROTEIN-RELATED"/>
    <property type="match status" value="1"/>
</dbReference>
<evidence type="ECO:0000256" key="11">
    <source>
        <dbReference type="ARBA" id="ARBA00025943"/>
    </source>
</evidence>
<dbReference type="SMART" id="SM00328">
    <property type="entry name" value="BPI1"/>
    <property type="match status" value="1"/>
</dbReference>
<dbReference type="Pfam" id="PF02886">
    <property type="entry name" value="LBP_BPI_CETP_C"/>
    <property type="match status" value="1"/>
</dbReference>
<evidence type="ECO:0000256" key="4">
    <source>
        <dbReference type="ARBA" id="ARBA00022525"/>
    </source>
</evidence>
<evidence type="ECO:0000256" key="1">
    <source>
        <dbReference type="ARBA" id="ARBA00004613"/>
    </source>
</evidence>
<evidence type="ECO:0000256" key="2">
    <source>
        <dbReference type="ARBA" id="ARBA00007292"/>
    </source>
</evidence>
<feature type="non-terminal residue" evidence="16">
    <location>
        <position position="1"/>
    </location>
</feature>
<evidence type="ECO:0000313" key="17">
    <source>
        <dbReference type="Proteomes" id="UP000517892"/>
    </source>
</evidence>
<evidence type="ECO:0000256" key="6">
    <source>
        <dbReference type="ARBA" id="ARBA00022588"/>
    </source>
</evidence>
<dbReference type="OrthoDB" id="10255543at2759"/>
<protein>
    <recommendedName>
        <fullName evidence="3 13">Bactericidal permeability-increasing protein</fullName>
        <shortName evidence="13">BPI</shortName>
    </recommendedName>
</protein>
<evidence type="ECO:0000256" key="3">
    <source>
        <dbReference type="ARBA" id="ARBA00017827"/>
    </source>
</evidence>
<dbReference type="GO" id="GO:0050829">
    <property type="term" value="P:defense response to Gram-negative bacterium"/>
    <property type="evidence" value="ECO:0007669"/>
    <property type="project" value="UniProtKB-UniRule"/>
</dbReference>
<dbReference type="Gene3D" id="3.15.10.10">
    <property type="entry name" value="Bactericidal permeability-increasing protein, domain 1"/>
    <property type="match status" value="1"/>
</dbReference>
<comment type="function">
    <text evidence="13">The cytotoxic action of BPI is limited to many species of Gram-negative bacteria; this specificity may be explained by a strong affinity of the very basic N-terminal half for the negatively charged lipopolysaccharides that are unique to the Gram-negative bacterial outer envelope.</text>
</comment>
<comment type="domain">
    <text evidence="13">The N- and C-terminal barrels adopt an identical fold despite having only 13% of conserved residues.</text>
</comment>
<dbReference type="GO" id="GO:0005615">
    <property type="term" value="C:extracellular space"/>
    <property type="evidence" value="ECO:0007669"/>
    <property type="project" value="UniProtKB-UniRule"/>
</dbReference>
<evidence type="ECO:0000256" key="5">
    <source>
        <dbReference type="ARBA" id="ARBA00022529"/>
    </source>
</evidence>
<evidence type="ECO:0000259" key="15">
    <source>
        <dbReference type="SMART" id="SM00329"/>
    </source>
</evidence>
<organism evidence="16 17">
    <name type="scientific">Centropus unirufus</name>
    <dbReference type="NCBI Taxonomy" id="1118519"/>
    <lineage>
        <taxon>Eukaryota</taxon>
        <taxon>Metazoa</taxon>
        <taxon>Chordata</taxon>
        <taxon>Craniata</taxon>
        <taxon>Vertebrata</taxon>
        <taxon>Euteleostomi</taxon>
        <taxon>Archelosauria</taxon>
        <taxon>Archosauria</taxon>
        <taxon>Dinosauria</taxon>
        <taxon>Saurischia</taxon>
        <taxon>Theropoda</taxon>
        <taxon>Coelurosauria</taxon>
        <taxon>Aves</taxon>
        <taxon>Neognathae</taxon>
        <taxon>Neoaves</taxon>
        <taxon>Otidimorphae</taxon>
        <taxon>Cuculiformes</taxon>
        <taxon>Centropidae</taxon>
        <taxon>Centropus</taxon>
    </lineage>
</organism>
<feature type="domain" description="Lipid-binding serum glycoprotein C-terminal" evidence="15">
    <location>
        <begin position="246"/>
        <end position="436"/>
    </location>
</feature>
<dbReference type="Gene3D" id="3.15.20.10">
    <property type="entry name" value="Bactericidal permeability-increasing protein, domain 2"/>
    <property type="match status" value="1"/>
</dbReference>
<keyword evidence="13" id="KW-0732">Signal</keyword>
<keyword evidence="10 13" id="KW-0325">Glycoprotein</keyword>
<dbReference type="Proteomes" id="UP000517892">
    <property type="component" value="Unassembled WGS sequence"/>
</dbReference>
<dbReference type="Pfam" id="PF01273">
    <property type="entry name" value="LBP_BPI_CETP"/>
    <property type="match status" value="1"/>
</dbReference>
<dbReference type="AlphaFoldDB" id="A0A7K5A6Z7"/>
<keyword evidence="17" id="KW-1185">Reference proteome</keyword>
<evidence type="ECO:0000256" key="7">
    <source>
        <dbReference type="ARBA" id="ARBA00022859"/>
    </source>
</evidence>
<keyword evidence="9 12" id="KW-1015">Disulfide bond</keyword>
<comment type="subunit">
    <text evidence="11 13">Monomer. Homodimer; disulfide-linked.</text>
</comment>
<proteinExistence type="inferred from homology"/>
<name>A0A7K5A6Z7_9AVES</name>
<evidence type="ECO:0000256" key="9">
    <source>
        <dbReference type="ARBA" id="ARBA00023157"/>
    </source>
</evidence>